<evidence type="ECO:0008006" key="8">
    <source>
        <dbReference type="Google" id="ProtNLM"/>
    </source>
</evidence>
<comment type="caution">
    <text evidence="6">The sequence shown here is derived from an EMBL/GenBank/DDBJ whole genome shotgun (WGS) entry which is preliminary data.</text>
</comment>
<feature type="transmembrane region" description="Helical" evidence="5">
    <location>
        <begin position="32"/>
        <end position="65"/>
    </location>
</feature>
<evidence type="ECO:0000313" key="6">
    <source>
        <dbReference type="EMBL" id="KXK63538.1"/>
    </source>
</evidence>
<dbReference type="Pfam" id="PF09685">
    <property type="entry name" value="MamF_MmsF"/>
    <property type="match status" value="1"/>
</dbReference>
<protein>
    <recommendedName>
        <fullName evidence="8">DUF4870 domain-containing protein</fullName>
    </recommendedName>
</protein>
<comment type="subcellular location">
    <subcellularLocation>
        <location evidence="1">Membrane</location>
        <topology evidence="1">Multi-pass membrane protein</topology>
    </subcellularLocation>
</comment>
<name>A0A136PYJ0_9ACTN</name>
<evidence type="ECO:0000256" key="1">
    <source>
        <dbReference type="ARBA" id="ARBA00004141"/>
    </source>
</evidence>
<dbReference type="EMBL" id="LRQV01000005">
    <property type="protein sequence ID" value="KXK63538.1"/>
    <property type="molecule type" value="Genomic_DNA"/>
</dbReference>
<proteinExistence type="predicted"/>
<keyword evidence="3 5" id="KW-1133">Transmembrane helix</keyword>
<evidence type="ECO:0000256" key="5">
    <source>
        <dbReference type="SAM" id="Phobius"/>
    </source>
</evidence>
<organism evidence="6 7">
    <name type="scientific">Micromonospora rosaria</name>
    <dbReference type="NCBI Taxonomy" id="47874"/>
    <lineage>
        <taxon>Bacteria</taxon>
        <taxon>Bacillati</taxon>
        <taxon>Actinomycetota</taxon>
        <taxon>Actinomycetes</taxon>
        <taxon>Micromonosporales</taxon>
        <taxon>Micromonosporaceae</taxon>
        <taxon>Micromonospora</taxon>
    </lineage>
</organism>
<evidence type="ECO:0000256" key="3">
    <source>
        <dbReference type="ARBA" id="ARBA00022989"/>
    </source>
</evidence>
<sequence length="90" mass="9525">MGWVAPLIALTAKGQQSPTARAHAVAALNFQLTWVIALAASIVLGIITCGLLAFVPFVVGLVPLIFGIVGGVKANEGTLYRYPMTYHFVK</sequence>
<accession>A0A136PYJ0</accession>
<gene>
    <name evidence="6" type="ORF">AWW66_02880</name>
</gene>
<dbReference type="Proteomes" id="UP000070620">
    <property type="component" value="Unassembled WGS sequence"/>
</dbReference>
<keyword evidence="4 5" id="KW-0472">Membrane</keyword>
<evidence type="ECO:0000256" key="2">
    <source>
        <dbReference type="ARBA" id="ARBA00022692"/>
    </source>
</evidence>
<evidence type="ECO:0000313" key="7">
    <source>
        <dbReference type="Proteomes" id="UP000070620"/>
    </source>
</evidence>
<keyword evidence="7" id="KW-1185">Reference proteome</keyword>
<keyword evidence="2 5" id="KW-0812">Transmembrane</keyword>
<reference evidence="6 7" key="1">
    <citation type="submission" date="2016-01" db="EMBL/GenBank/DDBJ databases">
        <title>Whole genome sequence and analysis of Micromonospora rosaria DSM 803, which can produce antibacterial substance rosamicin.</title>
        <authorList>
            <person name="Yang H."/>
            <person name="He X."/>
            <person name="Zhu D."/>
        </authorList>
    </citation>
    <scope>NUCLEOTIDE SEQUENCE [LARGE SCALE GENOMIC DNA]</scope>
    <source>
        <strain evidence="6 7">DSM 803</strain>
    </source>
</reference>
<dbReference type="AlphaFoldDB" id="A0A136PYJ0"/>
<dbReference type="InterPro" id="IPR019109">
    <property type="entry name" value="MamF_MmsF"/>
</dbReference>
<evidence type="ECO:0000256" key="4">
    <source>
        <dbReference type="ARBA" id="ARBA00023136"/>
    </source>
</evidence>